<dbReference type="GO" id="GO:0009231">
    <property type="term" value="P:riboflavin biosynthetic process"/>
    <property type="evidence" value="ECO:0007669"/>
    <property type="project" value="InterPro"/>
</dbReference>
<evidence type="ECO:0000313" key="3">
    <source>
        <dbReference type="Proteomes" id="UP000036520"/>
    </source>
</evidence>
<dbReference type="KEGG" id="camu:CA2015_1462"/>
<sequence length="211" mass="24272">MRKSIQDENDPLTVYKIKRQDINKIMAKLTSFTFISLNGFYKGINEDINWHQHGGEEAQYSVESLKSNDTLLFGRVTYEMMKSFWPTQMAYDSFPEVADGMNNSEKIVVSKTLESTDWKNTQIINENLIDRIAELKKTSNKNITLLGSGKILAQLMNANLVDEYQIMIDPIFIEKGEPILDNLKNNIKLELTKSKVFKSGTILLYYKPKTN</sequence>
<dbReference type="EMBL" id="CP012040">
    <property type="protein sequence ID" value="AKP50901.1"/>
    <property type="molecule type" value="Genomic_DNA"/>
</dbReference>
<name>A0A0H4P8U0_9BACT</name>
<evidence type="ECO:0000313" key="2">
    <source>
        <dbReference type="EMBL" id="AKP50901.1"/>
    </source>
</evidence>
<dbReference type="Gene3D" id="3.40.430.10">
    <property type="entry name" value="Dihydrofolate Reductase, subunit A"/>
    <property type="match status" value="1"/>
</dbReference>
<dbReference type="RefSeq" id="WP_240477939.1">
    <property type="nucleotide sequence ID" value="NZ_CP012040.1"/>
</dbReference>
<accession>A0A0H4P8U0</accession>
<dbReference type="InterPro" id="IPR002734">
    <property type="entry name" value="RibDG_C"/>
</dbReference>
<organism evidence="2 3">
    <name type="scientific">Cyclobacterium amurskyense</name>
    <dbReference type="NCBI Taxonomy" id="320787"/>
    <lineage>
        <taxon>Bacteria</taxon>
        <taxon>Pseudomonadati</taxon>
        <taxon>Bacteroidota</taxon>
        <taxon>Cytophagia</taxon>
        <taxon>Cytophagales</taxon>
        <taxon>Cyclobacteriaceae</taxon>
        <taxon>Cyclobacterium</taxon>
    </lineage>
</organism>
<dbReference type="GO" id="GO:0008703">
    <property type="term" value="F:5-amino-6-(5-phosphoribosylamino)uracil reductase activity"/>
    <property type="evidence" value="ECO:0007669"/>
    <property type="project" value="InterPro"/>
</dbReference>
<dbReference type="InterPro" id="IPR024072">
    <property type="entry name" value="DHFR-like_dom_sf"/>
</dbReference>
<proteinExistence type="predicted"/>
<protein>
    <submittedName>
        <fullName evidence="2">Dihydrofolate reductase</fullName>
    </submittedName>
</protein>
<feature type="domain" description="Bacterial bifunctional deaminase-reductase C-terminal" evidence="1">
    <location>
        <begin position="28"/>
        <end position="203"/>
    </location>
</feature>
<dbReference type="STRING" id="320787.CA2015_1462"/>
<dbReference type="InterPro" id="IPR050765">
    <property type="entry name" value="Riboflavin_Biosynth_HTPR"/>
</dbReference>
<dbReference type="PANTHER" id="PTHR38011">
    <property type="entry name" value="DIHYDROFOLATE REDUCTASE FAMILY PROTEIN (AFU_ORTHOLOGUE AFUA_8G06820)"/>
    <property type="match status" value="1"/>
</dbReference>
<keyword evidence="3" id="KW-1185">Reference proteome</keyword>
<dbReference type="SUPFAM" id="SSF53597">
    <property type="entry name" value="Dihydrofolate reductase-like"/>
    <property type="match status" value="1"/>
</dbReference>
<gene>
    <name evidence="2" type="ORF">CA2015_1462</name>
</gene>
<dbReference type="PATRIC" id="fig|320787.5.peg.1611"/>
<dbReference type="Pfam" id="PF01872">
    <property type="entry name" value="RibD_C"/>
    <property type="match status" value="1"/>
</dbReference>
<dbReference type="AlphaFoldDB" id="A0A0H4P8U0"/>
<evidence type="ECO:0000259" key="1">
    <source>
        <dbReference type="Pfam" id="PF01872"/>
    </source>
</evidence>
<reference evidence="2 3" key="1">
    <citation type="submission" date="2015-07" db="EMBL/GenBank/DDBJ databases">
        <authorList>
            <person name="Kim K.M."/>
        </authorList>
    </citation>
    <scope>NUCLEOTIDE SEQUENCE [LARGE SCALE GENOMIC DNA]</scope>
    <source>
        <strain evidence="2 3">KCTC 12363</strain>
    </source>
</reference>
<dbReference type="Proteomes" id="UP000036520">
    <property type="component" value="Chromosome"/>
</dbReference>
<dbReference type="PANTHER" id="PTHR38011:SF11">
    <property type="entry name" value="2,5-DIAMINO-6-RIBOSYLAMINO-4(3H)-PYRIMIDINONE 5'-PHOSPHATE REDUCTASE"/>
    <property type="match status" value="1"/>
</dbReference>